<dbReference type="SUPFAM" id="SSF53335">
    <property type="entry name" value="S-adenosyl-L-methionine-dependent methyltransferases"/>
    <property type="match status" value="1"/>
</dbReference>
<dbReference type="GO" id="GO:0003886">
    <property type="term" value="F:DNA (cytosine-5-)-methyltransferase activity"/>
    <property type="evidence" value="ECO:0007669"/>
    <property type="project" value="UniProtKB-EC"/>
</dbReference>
<dbReference type="PROSITE" id="PS51679">
    <property type="entry name" value="SAM_MT_C5"/>
    <property type="match status" value="1"/>
</dbReference>
<organism evidence="5">
    <name type="scientific">mine drainage metagenome</name>
    <dbReference type="NCBI Taxonomy" id="410659"/>
    <lineage>
        <taxon>unclassified sequences</taxon>
        <taxon>metagenomes</taxon>
        <taxon>ecological metagenomes</taxon>
    </lineage>
</organism>
<evidence type="ECO:0000256" key="3">
    <source>
        <dbReference type="ARBA" id="ARBA00022679"/>
    </source>
</evidence>
<dbReference type="Pfam" id="PF00145">
    <property type="entry name" value="DNA_methylase"/>
    <property type="match status" value="1"/>
</dbReference>
<comment type="caution">
    <text evidence="5">The sequence shown here is derived from an EMBL/GenBank/DDBJ whole genome shotgun (WGS) entry which is preliminary data.</text>
</comment>
<dbReference type="InterPro" id="IPR001525">
    <property type="entry name" value="C5_MeTfrase"/>
</dbReference>
<name>T1AYJ1_9ZZZZ</name>
<proteinExistence type="predicted"/>
<evidence type="ECO:0000256" key="1">
    <source>
        <dbReference type="ARBA" id="ARBA00011975"/>
    </source>
</evidence>
<reference evidence="5" key="1">
    <citation type="submission" date="2013-08" db="EMBL/GenBank/DDBJ databases">
        <authorList>
            <person name="Mendez C."/>
            <person name="Richter M."/>
            <person name="Ferrer M."/>
            <person name="Sanchez J."/>
        </authorList>
    </citation>
    <scope>NUCLEOTIDE SEQUENCE</scope>
</reference>
<dbReference type="InterPro" id="IPR018117">
    <property type="entry name" value="C5_DNA_meth_AS"/>
</dbReference>
<feature type="non-terminal residue" evidence="5">
    <location>
        <position position="169"/>
    </location>
</feature>
<keyword evidence="3 5" id="KW-0808">Transferase</keyword>
<dbReference type="PANTHER" id="PTHR10629:SF52">
    <property type="entry name" value="DNA (CYTOSINE-5)-METHYLTRANSFERASE 1"/>
    <property type="match status" value="1"/>
</dbReference>
<dbReference type="PANTHER" id="PTHR10629">
    <property type="entry name" value="CYTOSINE-SPECIFIC METHYLTRANSFERASE"/>
    <property type="match status" value="1"/>
</dbReference>
<protein>
    <recommendedName>
        <fullName evidence="1">DNA (cytosine-5-)-methyltransferase</fullName>
        <ecNumber evidence="1">2.1.1.37</ecNumber>
    </recommendedName>
</protein>
<evidence type="ECO:0000256" key="2">
    <source>
        <dbReference type="ARBA" id="ARBA00022603"/>
    </source>
</evidence>
<evidence type="ECO:0000313" key="5">
    <source>
        <dbReference type="EMBL" id="EQD47150.1"/>
    </source>
</evidence>
<evidence type="ECO:0000256" key="4">
    <source>
        <dbReference type="ARBA" id="ARBA00022691"/>
    </source>
</evidence>
<accession>T1AYJ1</accession>
<dbReference type="PROSITE" id="PS00094">
    <property type="entry name" value="C5_MTASE_1"/>
    <property type="match status" value="1"/>
</dbReference>
<keyword evidence="4" id="KW-0949">S-adenosyl-L-methionine</keyword>
<dbReference type="AlphaFoldDB" id="T1AYJ1"/>
<sequence length="169" mass="18275">MVGRRRALRVLSAFSGAGGLDLGLEAASFRVLGCVEKDDLARETLARNRPGWKLLEPSDVTEFARTVRPADLGLERGQLDLLAGGPPCQPFSKAAQWHAKARAGLDDPRAACFPGFIQLIETFLPKVVLIENVQGFTEGKTSALPLLQESLNRINSSTRTSYKASANVL</sequence>
<dbReference type="EC" id="2.1.1.37" evidence="1"/>
<reference evidence="5" key="2">
    <citation type="journal article" date="2014" name="ISME J.">
        <title>Microbial stratification in low pH oxic and suboxic macroscopic growths along an acid mine drainage.</title>
        <authorList>
            <person name="Mendez-Garcia C."/>
            <person name="Mesa V."/>
            <person name="Sprenger R.R."/>
            <person name="Richter M."/>
            <person name="Diez M.S."/>
            <person name="Solano J."/>
            <person name="Bargiela R."/>
            <person name="Golyshina O.V."/>
            <person name="Manteca A."/>
            <person name="Ramos J.L."/>
            <person name="Gallego J.R."/>
            <person name="Llorente I."/>
            <person name="Martins Dos Santos V.A."/>
            <person name="Jensen O.N."/>
            <person name="Pelaez A.I."/>
            <person name="Sanchez J."/>
            <person name="Ferrer M."/>
        </authorList>
    </citation>
    <scope>NUCLEOTIDE SEQUENCE</scope>
</reference>
<keyword evidence="2 5" id="KW-0489">Methyltransferase</keyword>
<dbReference type="GO" id="GO:0032259">
    <property type="term" value="P:methylation"/>
    <property type="evidence" value="ECO:0007669"/>
    <property type="project" value="UniProtKB-KW"/>
</dbReference>
<dbReference type="Gene3D" id="3.40.50.150">
    <property type="entry name" value="Vaccinia Virus protein VP39"/>
    <property type="match status" value="1"/>
</dbReference>
<gene>
    <name evidence="5" type="ORF">B1B_12456</name>
</gene>
<dbReference type="EMBL" id="AUZY01008158">
    <property type="protein sequence ID" value="EQD47150.1"/>
    <property type="molecule type" value="Genomic_DNA"/>
</dbReference>
<dbReference type="PRINTS" id="PR00105">
    <property type="entry name" value="C5METTRFRASE"/>
</dbReference>
<dbReference type="InterPro" id="IPR050390">
    <property type="entry name" value="C5-Methyltransferase"/>
</dbReference>
<dbReference type="InterPro" id="IPR029063">
    <property type="entry name" value="SAM-dependent_MTases_sf"/>
</dbReference>